<organism evidence="13 14">
    <name type="scientific">gamma proteobacterium HTCC2207</name>
    <dbReference type="NCBI Taxonomy" id="314287"/>
    <lineage>
        <taxon>Bacteria</taxon>
        <taxon>Pseudomonadati</taxon>
        <taxon>Pseudomonadota</taxon>
        <taxon>Gammaproteobacteria</taxon>
        <taxon>Cellvibrionales</taxon>
        <taxon>Porticoccaceae</taxon>
        <taxon>SAR92 clade</taxon>
    </lineage>
</organism>
<dbReference type="AlphaFoldDB" id="Q1YQI2"/>
<dbReference type="GO" id="GO:0006535">
    <property type="term" value="P:cysteine biosynthetic process from serine"/>
    <property type="evidence" value="ECO:0007669"/>
    <property type="project" value="InterPro"/>
</dbReference>
<dbReference type="GO" id="GO:0005737">
    <property type="term" value="C:cytoplasm"/>
    <property type="evidence" value="ECO:0007669"/>
    <property type="project" value="InterPro"/>
</dbReference>
<keyword evidence="7" id="KW-0677">Repeat</keyword>
<proteinExistence type="inferred from homology"/>
<evidence type="ECO:0000256" key="6">
    <source>
        <dbReference type="ARBA" id="ARBA00022679"/>
    </source>
</evidence>
<dbReference type="UniPathway" id="UPA00136">
    <property type="reaction ID" value="UER00199"/>
</dbReference>
<dbReference type="CDD" id="cd03354">
    <property type="entry name" value="LbH_SAT"/>
    <property type="match status" value="1"/>
</dbReference>
<accession>Q1YQI2</accession>
<dbReference type="InterPro" id="IPR001451">
    <property type="entry name" value="Hexapep"/>
</dbReference>
<dbReference type="Pfam" id="PF06426">
    <property type="entry name" value="SATase_N"/>
    <property type="match status" value="1"/>
</dbReference>
<dbReference type="PANTHER" id="PTHR42811">
    <property type="entry name" value="SERINE ACETYLTRANSFERASE"/>
    <property type="match status" value="1"/>
</dbReference>
<evidence type="ECO:0000256" key="3">
    <source>
        <dbReference type="ARBA" id="ARBA00013266"/>
    </source>
</evidence>
<evidence type="ECO:0000313" key="13">
    <source>
        <dbReference type="EMBL" id="EAS46579.1"/>
    </source>
</evidence>
<dbReference type="SMART" id="SM00971">
    <property type="entry name" value="SATase_N"/>
    <property type="match status" value="1"/>
</dbReference>
<comment type="similarity">
    <text evidence="2">Belongs to the transferase hexapeptide repeat family.</text>
</comment>
<keyword evidence="8" id="KW-0198">Cysteine biosynthesis</keyword>
<evidence type="ECO:0000256" key="1">
    <source>
        <dbReference type="ARBA" id="ARBA00004876"/>
    </source>
</evidence>
<dbReference type="Pfam" id="PF00132">
    <property type="entry name" value="Hexapep"/>
    <property type="match status" value="1"/>
</dbReference>
<evidence type="ECO:0000256" key="8">
    <source>
        <dbReference type="ARBA" id="ARBA00023192"/>
    </source>
</evidence>
<dbReference type="HOGENOM" id="CLU_051638_0_1_6"/>
<dbReference type="Gene3D" id="1.10.3130.10">
    <property type="entry name" value="serine acetyltransferase, domain 1"/>
    <property type="match status" value="1"/>
</dbReference>
<dbReference type="InterPro" id="IPR045304">
    <property type="entry name" value="LbH_SAT"/>
</dbReference>
<evidence type="ECO:0000256" key="10">
    <source>
        <dbReference type="ARBA" id="ARBA00049486"/>
    </source>
</evidence>
<evidence type="ECO:0000256" key="5">
    <source>
        <dbReference type="ARBA" id="ARBA00022605"/>
    </source>
</evidence>
<gene>
    <name evidence="13" type="ORF">GB2207_06993</name>
</gene>
<dbReference type="EMBL" id="AAPI01000006">
    <property type="protein sequence ID" value="EAS46579.1"/>
    <property type="molecule type" value="Genomic_DNA"/>
</dbReference>
<evidence type="ECO:0000256" key="2">
    <source>
        <dbReference type="ARBA" id="ARBA00007274"/>
    </source>
</evidence>
<dbReference type="NCBIfam" id="TIGR01172">
    <property type="entry name" value="cysE"/>
    <property type="match status" value="1"/>
</dbReference>
<name>Q1YQI2_9GAMM</name>
<protein>
    <recommendedName>
        <fullName evidence="4">Serine acetyltransferase</fullName>
        <ecNumber evidence="3">2.3.1.30</ecNumber>
    </recommendedName>
</protein>
<dbReference type="InterPro" id="IPR018357">
    <property type="entry name" value="Hexapep_transf_CS"/>
</dbReference>
<dbReference type="Gene3D" id="2.160.10.10">
    <property type="entry name" value="Hexapeptide repeat proteins"/>
    <property type="match status" value="1"/>
</dbReference>
<dbReference type="InterPro" id="IPR011004">
    <property type="entry name" value="Trimer_LpxA-like_sf"/>
</dbReference>
<reference evidence="13 14" key="1">
    <citation type="submission" date="2006-03" db="EMBL/GenBank/DDBJ databases">
        <authorList>
            <person name="Giovannoni S.J."/>
            <person name="Cho J.-C."/>
            <person name="Ferriera S."/>
            <person name="Johnson J."/>
            <person name="Kravitz S."/>
            <person name="Halpern A."/>
            <person name="Remington K."/>
            <person name="Beeson K."/>
            <person name="Tran B."/>
            <person name="Rogers Y.-H."/>
            <person name="Friedman R."/>
            <person name="Venter J.C."/>
        </authorList>
    </citation>
    <scope>NUCLEOTIDE SEQUENCE [LARGE SCALE GENOMIC DNA]</scope>
    <source>
        <strain evidence="13 14">HTCC2207</strain>
    </source>
</reference>
<feature type="domain" description="Serine acetyltransferase N-terminal" evidence="12">
    <location>
        <begin position="27"/>
        <end position="130"/>
    </location>
</feature>
<dbReference type="FunFam" id="2.160.10.10:FF:000002">
    <property type="entry name" value="Serine acetyltransferase"/>
    <property type="match status" value="1"/>
</dbReference>
<dbReference type="eggNOG" id="COG1045">
    <property type="taxonomic scope" value="Bacteria"/>
</dbReference>
<dbReference type="InterPro" id="IPR005881">
    <property type="entry name" value="Ser_O-AcTrfase"/>
</dbReference>
<dbReference type="STRING" id="314287.GB2207_06993"/>
<feature type="region of interest" description="Disordered" evidence="11">
    <location>
        <begin position="1"/>
        <end position="22"/>
    </location>
</feature>
<keyword evidence="9" id="KW-0012">Acyltransferase</keyword>
<dbReference type="PROSITE" id="PS00101">
    <property type="entry name" value="HEXAPEP_TRANSFERASES"/>
    <property type="match status" value="1"/>
</dbReference>
<dbReference type="InterPro" id="IPR053376">
    <property type="entry name" value="Serine_acetyltransferase"/>
</dbReference>
<evidence type="ECO:0000259" key="12">
    <source>
        <dbReference type="SMART" id="SM00971"/>
    </source>
</evidence>
<dbReference type="InterPro" id="IPR042122">
    <property type="entry name" value="Ser_AcTrfase_N_sf"/>
</dbReference>
<evidence type="ECO:0000313" key="14">
    <source>
        <dbReference type="Proteomes" id="UP000005555"/>
    </source>
</evidence>
<keyword evidence="14" id="KW-1185">Reference proteome</keyword>
<evidence type="ECO:0000256" key="11">
    <source>
        <dbReference type="SAM" id="MobiDB-lite"/>
    </source>
</evidence>
<dbReference type="Proteomes" id="UP000005555">
    <property type="component" value="Unassembled WGS sequence"/>
</dbReference>
<keyword evidence="5" id="KW-0028">Amino-acid biosynthesis</keyword>
<feature type="compositionally biased region" description="Polar residues" evidence="11">
    <location>
        <begin position="1"/>
        <end position="14"/>
    </location>
</feature>
<comment type="caution">
    <text evidence="13">The sequence shown here is derived from an EMBL/GenBank/DDBJ whole genome shotgun (WGS) entry which is preliminary data.</text>
</comment>
<dbReference type="InterPro" id="IPR010493">
    <property type="entry name" value="Ser_AcTrfase_N"/>
</dbReference>
<dbReference type="GO" id="GO:0009001">
    <property type="term" value="F:serine O-acetyltransferase activity"/>
    <property type="evidence" value="ECO:0007669"/>
    <property type="project" value="UniProtKB-EC"/>
</dbReference>
<keyword evidence="6 13" id="KW-0808">Transferase</keyword>
<evidence type="ECO:0000256" key="9">
    <source>
        <dbReference type="ARBA" id="ARBA00023315"/>
    </source>
</evidence>
<dbReference type="EC" id="2.3.1.30" evidence="3"/>
<evidence type="ECO:0000256" key="7">
    <source>
        <dbReference type="ARBA" id="ARBA00022737"/>
    </source>
</evidence>
<sequence>MVSMNKPITASMTPPSKEPAIKGPDGVWQQIRREAQSAATDEPALANFFNATVISHSSLGNALSYYLASKLASDEVPEPMLRTLMDSAFSTTDIIDAVAADIAATVDRDSACTLYLTPFLYFKGFLALQAYRVAHQLWNQERQSLALLVQYRISLIFAVDIHPAAVIGSGILIDHATGLVIGETAVIEDCVSIMQSVTLGGTGKVSGDRHPKIRKGVLLGPGAKILGNIEVGEGAMVAASSVVLKAVPAHAVVAGVPAAVVGDTRCDEPSQAMDHYFKCD</sequence>
<dbReference type="SUPFAM" id="SSF51161">
    <property type="entry name" value="Trimeric LpxA-like enzymes"/>
    <property type="match status" value="1"/>
</dbReference>
<dbReference type="NCBIfam" id="NF041874">
    <property type="entry name" value="EPS_EpsC"/>
    <property type="match status" value="1"/>
</dbReference>
<comment type="pathway">
    <text evidence="1">Amino-acid biosynthesis; L-cysteine biosynthesis; L-cysteine from L-serine: step 1/2.</text>
</comment>
<comment type="catalytic activity">
    <reaction evidence="10">
        <text>L-serine + acetyl-CoA = O-acetyl-L-serine + CoA</text>
        <dbReference type="Rhea" id="RHEA:24560"/>
        <dbReference type="ChEBI" id="CHEBI:33384"/>
        <dbReference type="ChEBI" id="CHEBI:57287"/>
        <dbReference type="ChEBI" id="CHEBI:57288"/>
        <dbReference type="ChEBI" id="CHEBI:58340"/>
        <dbReference type="EC" id="2.3.1.30"/>
    </reaction>
</comment>
<evidence type="ECO:0000256" key="4">
    <source>
        <dbReference type="ARBA" id="ARBA00018522"/>
    </source>
</evidence>